<dbReference type="Gene3D" id="2.40.128.480">
    <property type="entry name" value="Rhodococcus equi virulence-associated protein"/>
    <property type="match status" value="1"/>
</dbReference>
<keyword evidence="2" id="KW-0614">Plasmid</keyword>
<accession>B4F357</accession>
<dbReference type="RefSeq" id="WP_012532608.1">
    <property type="nucleotide sequence ID" value="NC_011150.1"/>
</dbReference>
<organism evidence="2">
    <name type="scientific">Rhodococcus hoagii</name>
    <name type="common">Corynebacterium equii</name>
    <dbReference type="NCBI Taxonomy" id="43767"/>
    <lineage>
        <taxon>Bacteria</taxon>
        <taxon>Bacillati</taxon>
        <taxon>Actinomycetota</taxon>
        <taxon>Actinomycetes</taxon>
        <taxon>Mycobacteriales</taxon>
        <taxon>Nocardiaceae</taxon>
        <taxon>Prescottella</taxon>
    </lineage>
</organism>
<feature type="chain" id="PRO_5002805107" evidence="1">
    <location>
        <begin position="26"/>
        <end position="183"/>
    </location>
</feature>
<dbReference type="Pfam" id="PF05526">
    <property type="entry name" value="R_equi_Vir"/>
    <property type="match status" value="1"/>
</dbReference>
<name>B4F357_RHOHA</name>
<feature type="signal peptide" evidence="1">
    <location>
        <begin position="1"/>
        <end position="25"/>
    </location>
</feature>
<dbReference type="AlphaFoldDB" id="B4F357"/>
<dbReference type="PIRSF" id="PIRSF009221">
    <property type="entry name" value="R_equi_Vir"/>
    <property type="match status" value="1"/>
</dbReference>
<gene>
    <name evidence="2" type="ORF">pVAPB_vapJ</name>
</gene>
<evidence type="ECO:0000313" key="2">
    <source>
        <dbReference type="EMBL" id="CAQ30329.1"/>
    </source>
</evidence>
<evidence type="ECO:0000256" key="1">
    <source>
        <dbReference type="SAM" id="SignalP"/>
    </source>
</evidence>
<reference evidence="2" key="1">
    <citation type="journal article" date="2008" name="J. Bacteriol.">
        <title>Evolution of the Rhodococcus equi vap pathogenicity island seen through comparison of host-associated vapA and vapB virulence plasmids.</title>
        <authorList>
            <person name="Letek M."/>
            <person name="Ocampo-Sosa A.A."/>
            <person name="Sanders M."/>
            <person name="Fogarty U."/>
            <person name="Buckley T."/>
            <person name="Leadon D.P."/>
            <person name="Gonzalez P."/>
            <person name="Scortti M."/>
            <person name="Meijer W.G."/>
            <person name="Parkhill J."/>
            <person name="Bentley S."/>
            <person name="Vazquez-Boland J.A."/>
        </authorList>
    </citation>
    <scope>NUCLEOTIDE SEQUENCE [LARGE SCALE GENOMIC DNA]</scope>
    <source>
        <strain evidence="2">PAM1593</strain>
        <plasmid evidence="2">pVAPB1593</plasmid>
    </source>
</reference>
<dbReference type="EMBL" id="AM947676">
    <property type="protein sequence ID" value="CAQ30329.1"/>
    <property type="molecule type" value="Genomic_DNA"/>
</dbReference>
<sequence>MNLAHVTRKFLVSTAVPVTLVIAFAAPFQFSAPLASAATSDLSIRRDGSAHYSDSTLSLRASSDSPEPTTHGAQQQWAVHGVLASALVYQLLTLTVDGGEQFQGYAGGVSFPGGAAVWGTLFTDDIQRLYDQTASFQFNAVGPYLNVNFFDRHGTLLGHAQLGGVSSVIGIGGGSGTWTGDVA</sequence>
<geneLocation type="plasmid" evidence="2">
    <name>pVAPB1593</name>
</geneLocation>
<dbReference type="InterPro" id="IPR038625">
    <property type="entry name" value="R_equi_Vir_sf"/>
</dbReference>
<protein>
    <submittedName>
        <fullName evidence="2">Virulence associated protein VapJ</fullName>
    </submittedName>
</protein>
<dbReference type="InterPro" id="IPR008810">
    <property type="entry name" value="R_equi_Vir"/>
</dbReference>
<keyword evidence="1" id="KW-0732">Signal</keyword>
<proteinExistence type="predicted"/>